<sequence>IQKGISPNGDGLNDYLELVANKVEIFNRYGKEVYTKTNYNNDWRGQFNGGGEMPDGTYYYVIELVSGEKKTGWIYINREQ</sequence>
<keyword evidence="2" id="KW-1185">Reference proteome</keyword>
<evidence type="ECO:0000313" key="1">
    <source>
        <dbReference type="EMBL" id="NHM03063.1"/>
    </source>
</evidence>
<proteinExistence type="predicted"/>
<name>A0ABX0I7A9_9FLAO</name>
<dbReference type="NCBIfam" id="TIGR04131">
    <property type="entry name" value="Bac_Flav_CTERM"/>
    <property type="match status" value="1"/>
</dbReference>
<comment type="caution">
    <text evidence="1">The sequence shown here is derived from an EMBL/GenBank/DDBJ whole genome shotgun (WGS) entry which is preliminary data.</text>
</comment>
<dbReference type="EMBL" id="JAAJBT010000019">
    <property type="protein sequence ID" value="NHM03063.1"/>
    <property type="molecule type" value="Genomic_DNA"/>
</dbReference>
<dbReference type="Proteomes" id="UP000800984">
    <property type="component" value="Unassembled WGS sequence"/>
</dbReference>
<dbReference type="InterPro" id="IPR026341">
    <property type="entry name" value="T9SS_type_B"/>
</dbReference>
<reference evidence="1 2" key="1">
    <citation type="submission" date="2020-02" db="EMBL/GenBank/DDBJ databases">
        <authorList>
            <person name="Chen W.-M."/>
        </authorList>
    </citation>
    <scope>NUCLEOTIDE SEQUENCE [LARGE SCALE GENOMIC DNA]</scope>
    <source>
        <strain evidence="1 2">KDG-16</strain>
    </source>
</reference>
<evidence type="ECO:0000313" key="2">
    <source>
        <dbReference type="Proteomes" id="UP000800984"/>
    </source>
</evidence>
<gene>
    <name evidence="1" type="ORF">G4D72_13230</name>
</gene>
<dbReference type="RefSeq" id="WP_166078209.1">
    <property type="nucleotide sequence ID" value="NZ_JAAJBT010000019.1"/>
</dbReference>
<feature type="non-terminal residue" evidence="1">
    <location>
        <position position="1"/>
    </location>
</feature>
<protein>
    <submittedName>
        <fullName evidence="1">Gliding motility-associated C-terminal domain-containing protein</fullName>
    </submittedName>
</protein>
<organism evidence="1 2">
    <name type="scientific">Flavobacterium difficile</name>
    <dbReference type="NCBI Taxonomy" id="2709659"/>
    <lineage>
        <taxon>Bacteria</taxon>
        <taxon>Pseudomonadati</taxon>
        <taxon>Bacteroidota</taxon>
        <taxon>Flavobacteriia</taxon>
        <taxon>Flavobacteriales</taxon>
        <taxon>Flavobacteriaceae</taxon>
        <taxon>Flavobacterium</taxon>
    </lineage>
</organism>
<dbReference type="Pfam" id="PF13585">
    <property type="entry name" value="CHU_C"/>
    <property type="match status" value="1"/>
</dbReference>
<accession>A0ABX0I7A9</accession>